<evidence type="ECO:0000313" key="3">
    <source>
        <dbReference type="EMBL" id="WCL90418.1"/>
    </source>
</evidence>
<name>Q6ND19_RHOPA</name>
<keyword evidence="1" id="KW-0812">Transmembrane</keyword>
<protein>
    <submittedName>
        <fullName evidence="2">Uncharacterized protein</fullName>
    </submittedName>
</protein>
<dbReference type="RefSeq" id="WP_011155858.1">
    <property type="nucleotide sequence ID" value="NZ_CP116810.1"/>
</dbReference>
<dbReference type="KEGG" id="rpa:TX73_001510"/>
<dbReference type="GeneID" id="66891300"/>
<reference evidence="3" key="1">
    <citation type="submission" date="2003-07" db="EMBL/GenBank/DDBJ databases">
        <authorList>
            <consortium name="Rhodopseudomonas genome consortium"/>
            <person name="Larimer F."/>
            <person name="Harwood C."/>
        </authorList>
    </citation>
    <scope>NUCLEOTIDE SEQUENCE</scope>
    <source>
        <strain evidence="3">CGA009</strain>
    </source>
</reference>
<dbReference type="STRING" id="258594.RPA0290"/>
<keyword evidence="1" id="KW-1133">Transmembrane helix</keyword>
<accession>Q6ND19</accession>
<reference evidence="2 4" key="2">
    <citation type="journal article" date="2004" name="Nat. Biotechnol.">
        <title>Complete genome sequence of the metabolically versatile photosynthetic bacterium Rhodopseudomonas palustris.</title>
        <authorList>
            <person name="Larimer F.W."/>
            <person name="Chain P."/>
            <person name="Hauser L."/>
            <person name="Lamerdin J."/>
            <person name="Malfatti S."/>
            <person name="Do L."/>
            <person name="Land M.L."/>
            <person name="Pelletier D.A."/>
            <person name="Beatty J.T."/>
            <person name="Lang A.S."/>
            <person name="Tabita F.R."/>
            <person name="Gibson J.L."/>
            <person name="Hanson T.E."/>
            <person name="Bobst C."/>
            <person name="Torres J.L."/>
            <person name="Peres C."/>
            <person name="Harrison F.H."/>
            <person name="Gibson J."/>
            <person name="Harwood C.S."/>
        </authorList>
    </citation>
    <scope>NUCLEOTIDE SEQUENCE [LARGE SCALE GENOMIC DNA]</scope>
    <source>
        <strain evidence="4">ATCC BAA-98 / CGA009</strain>
        <strain evidence="2">CGA009</strain>
    </source>
</reference>
<reference evidence="3" key="3">
    <citation type="submission" date="2022-12" db="EMBL/GenBank/DDBJ databases">
        <title>Complete genome sequence of Rhodopseudomonas palustris CGA0092 and corrections to the R. palustris CGA009 genome sequence.</title>
        <authorList>
            <person name="Mazny B.R."/>
            <person name="Sheff O.F."/>
            <person name="LaSarre B."/>
            <person name="McKinlay A."/>
            <person name="McKinlay J.B."/>
        </authorList>
    </citation>
    <scope>NUCLEOTIDE SEQUENCE</scope>
    <source>
        <strain evidence="3">CGA009</strain>
    </source>
</reference>
<keyword evidence="1" id="KW-0472">Membrane</keyword>
<sequence length="79" mass="8492">MVVVDVLLDLVGYGTARVLLPVLSFGTIRVQTMKSPSQTFNWSGFKRLPDGTYLCASDLAGWMGLSVWGVGLIAIFAAI</sequence>
<dbReference type="EMBL" id="CP116810">
    <property type="protein sequence ID" value="WCL90418.1"/>
    <property type="molecule type" value="Genomic_DNA"/>
</dbReference>
<dbReference type="AlphaFoldDB" id="Q6ND19"/>
<keyword evidence="4" id="KW-1185">Reference proteome</keyword>
<dbReference type="HOGENOM" id="CLU_2603739_0_0_5"/>
<gene>
    <name evidence="2" type="ordered locus">RPA0290</name>
    <name evidence="3" type="ORF">TX73_001510</name>
</gene>
<evidence type="ECO:0000256" key="1">
    <source>
        <dbReference type="SAM" id="Phobius"/>
    </source>
</evidence>
<feature type="transmembrane region" description="Helical" evidence="1">
    <location>
        <begin position="59"/>
        <end position="78"/>
    </location>
</feature>
<evidence type="ECO:0000313" key="2">
    <source>
        <dbReference type="EMBL" id="CAE25734.1"/>
    </source>
</evidence>
<organism evidence="2">
    <name type="scientific">Rhodopseudomonas palustris (strain ATCC BAA-98 / CGA009)</name>
    <dbReference type="NCBI Taxonomy" id="258594"/>
    <lineage>
        <taxon>Bacteria</taxon>
        <taxon>Pseudomonadati</taxon>
        <taxon>Pseudomonadota</taxon>
        <taxon>Alphaproteobacteria</taxon>
        <taxon>Hyphomicrobiales</taxon>
        <taxon>Nitrobacteraceae</taxon>
        <taxon>Rhodopseudomonas</taxon>
    </lineage>
</organism>
<proteinExistence type="predicted"/>
<dbReference type="EMBL" id="BX572593">
    <property type="protein sequence ID" value="CAE25734.1"/>
    <property type="molecule type" value="Genomic_DNA"/>
</dbReference>
<dbReference type="Proteomes" id="UP000001426">
    <property type="component" value="Chromosome"/>
</dbReference>
<evidence type="ECO:0000313" key="4">
    <source>
        <dbReference type="Proteomes" id="UP000001426"/>
    </source>
</evidence>